<dbReference type="EMBL" id="FUIG01000029">
    <property type="protein sequence ID" value="SJM31875.1"/>
    <property type="molecule type" value="Genomic_DNA"/>
</dbReference>
<sequence>MDCERMAVELVHEAIQKVPHGGAVSVKAVIAAVRQDGPHLAISDTVLIDLIVATAPAFGRAVAFDLNE</sequence>
<evidence type="ECO:0000313" key="1">
    <source>
        <dbReference type="EMBL" id="SJM31875.1"/>
    </source>
</evidence>
<organism evidence="1 2">
    <name type="scientific">Mesorhizobium delmotii</name>
    <dbReference type="NCBI Taxonomy" id="1631247"/>
    <lineage>
        <taxon>Bacteria</taxon>
        <taxon>Pseudomonadati</taxon>
        <taxon>Pseudomonadota</taxon>
        <taxon>Alphaproteobacteria</taxon>
        <taxon>Hyphomicrobiales</taxon>
        <taxon>Phyllobacteriaceae</taxon>
        <taxon>Mesorhizobium</taxon>
    </lineage>
</organism>
<gene>
    <name evidence="1" type="ORF">BQ8482_220046</name>
</gene>
<accession>A0A2P9AL49</accession>
<proteinExistence type="predicted"/>
<reference evidence="2" key="1">
    <citation type="submission" date="2016-12" db="EMBL/GenBank/DDBJ databases">
        <authorList>
            <person name="Brunel B."/>
        </authorList>
    </citation>
    <scope>NUCLEOTIDE SEQUENCE [LARGE SCALE GENOMIC DNA]</scope>
</reference>
<keyword evidence="2" id="KW-1185">Reference proteome</keyword>
<dbReference type="AlphaFoldDB" id="A0A2P9AL49"/>
<protein>
    <submittedName>
        <fullName evidence="1">Uncharacterized protein</fullName>
    </submittedName>
</protein>
<dbReference type="Proteomes" id="UP000245698">
    <property type="component" value="Unassembled WGS sequence"/>
</dbReference>
<name>A0A2P9AL49_9HYPH</name>
<evidence type="ECO:0000313" key="2">
    <source>
        <dbReference type="Proteomes" id="UP000245698"/>
    </source>
</evidence>